<evidence type="ECO:0000259" key="7">
    <source>
        <dbReference type="PROSITE" id="PS50206"/>
    </source>
</evidence>
<protein>
    <recommendedName>
        <fullName evidence="2">TBC1 domain family member 23</fullName>
    </recommendedName>
</protein>
<keyword evidence="3" id="KW-0217">Developmental protein</keyword>
<feature type="region of interest" description="Disordered" evidence="5">
    <location>
        <begin position="790"/>
        <end position="809"/>
    </location>
</feature>
<evidence type="ECO:0000256" key="3">
    <source>
        <dbReference type="ARBA" id="ARBA00022473"/>
    </source>
</evidence>
<dbReference type="SMART" id="SM00450">
    <property type="entry name" value="RHOD"/>
    <property type="match status" value="1"/>
</dbReference>
<dbReference type="Proteomes" id="UP001367676">
    <property type="component" value="Unassembled WGS sequence"/>
</dbReference>
<feature type="region of interest" description="Disordered" evidence="5">
    <location>
        <begin position="710"/>
        <end position="729"/>
    </location>
</feature>
<dbReference type="InterPro" id="IPR001763">
    <property type="entry name" value="Rhodanese-like_dom"/>
</dbReference>
<accession>A0AAN9TKU3</accession>
<keyword evidence="9" id="KW-1185">Reference proteome</keyword>
<dbReference type="InterPro" id="IPR012336">
    <property type="entry name" value="Thioredoxin-like_fold"/>
</dbReference>
<dbReference type="SUPFAM" id="SSF47923">
    <property type="entry name" value="Ypt/Rab-GAP domain of gyp1p"/>
    <property type="match status" value="1"/>
</dbReference>
<dbReference type="PANTHER" id="PTHR13297">
    <property type="entry name" value="TBC1 DOMAIN FAMILY MEMBER 23-RELATED"/>
    <property type="match status" value="1"/>
</dbReference>
<name>A0AAN9TKU3_9HEMI</name>
<comment type="caution">
    <text evidence="8">The sequence shown here is derived from an EMBL/GenBank/DDBJ whole genome shotgun (WGS) entry which is preliminary data.</text>
</comment>
<dbReference type="PROSITE" id="PS50206">
    <property type="entry name" value="RHODANESE_3"/>
    <property type="match status" value="1"/>
</dbReference>
<dbReference type="InterPro" id="IPR039755">
    <property type="entry name" value="TBC1D23"/>
</dbReference>
<evidence type="ECO:0000259" key="6">
    <source>
        <dbReference type="PROSITE" id="PS50086"/>
    </source>
</evidence>
<evidence type="ECO:0000313" key="8">
    <source>
        <dbReference type="EMBL" id="KAK7591044.1"/>
    </source>
</evidence>
<dbReference type="GO" id="GO:0042147">
    <property type="term" value="P:retrograde transport, endosome to Golgi"/>
    <property type="evidence" value="ECO:0007669"/>
    <property type="project" value="InterPro"/>
</dbReference>
<dbReference type="InterPro" id="IPR035969">
    <property type="entry name" value="Rab-GAP_TBC_sf"/>
</dbReference>
<feature type="domain" description="Rhodanese" evidence="7">
    <location>
        <begin position="579"/>
        <end position="691"/>
    </location>
</feature>
<proteinExistence type="predicted"/>
<dbReference type="Pfam" id="PF00581">
    <property type="entry name" value="Rhodanese"/>
    <property type="match status" value="1"/>
</dbReference>
<dbReference type="EMBL" id="JBBCAQ010000022">
    <property type="protein sequence ID" value="KAK7591044.1"/>
    <property type="molecule type" value="Genomic_DNA"/>
</dbReference>
<dbReference type="Gene3D" id="3.40.250.10">
    <property type="entry name" value="Rhodanese-like domain"/>
    <property type="match status" value="1"/>
</dbReference>
<dbReference type="Pfam" id="PF19430">
    <property type="entry name" value="TBC1D23_C"/>
    <property type="match status" value="1"/>
</dbReference>
<dbReference type="PANTHER" id="PTHR13297:SF5">
    <property type="entry name" value="TBC1 DOMAIN FAMILY MEMBER 23"/>
    <property type="match status" value="1"/>
</dbReference>
<dbReference type="SUPFAM" id="SSF52821">
    <property type="entry name" value="Rhodanese/Cell cycle control phosphatase"/>
    <property type="match status" value="1"/>
</dbReference>
<dbReference type="Gene3D" id="1.10.472.80">
    <property type="entry name" value="Ypt/Rab-GAP domain of gyp1p, domain 3"/>
    <property type="match status" value="1"/>
</dbReference>
<organism evidence="8 9">
    <name type="scientific">Parthenolecanium corni</name>
    <dbReference type="NCBI Taxonomy" id="536013"/>
    <lineage>
        <taxon>Eukaryota</taxon>
        <taxon>Metazoa</taxon>
        <taxon>Ecdysozoa</taxon>
        <taxon>Arthropoda</taxon>
        <taxon>Hexapoda</taxon>
        <taxon>Insecta</taxon>
        <taxon>Pterygota</taxon>
        <taxon>Neoptera</taxon>
        <taxon>Paraneoptera</taxon>
        <taxon>Hemiptera</taxon>
        <taxon>Sternorrhyncha</taxon>
        <taxon>Coccoidea</taxon>
        <taxon>Coccidae</taxon>
        <taxon>Parthenolecanium</taxon>
    </lineage>
</organism>
<reference evidence="8 9" key="1">
    <citation type="submission" date="2024-03" db="EMBL/GenBank/DDBJ databases">
        <title>Adaptation during the transition from Ophiocordyceps entomopathogen to insect associate is accompanied by gene loss and intensified selection.</title>
        <authorList>
            <person name="Ward C.M."/>
            <person name="Onetto C.A."/>
            <person name="Borneman A.R."/>
        </authorList>
    </citation>
    <scope>NUCLEOTIDE SEQUENCE [LARGE SCALE GENOMIC DNA]</scope>
    <source>
        <strain evidence="8">AWRI1</strain>
        <tissue evidence="8">Single Adult Female</tissue>
    </source>
</reference>
<sequence length="936" mass="106266">MPTPPVLLTSSYQHELGSQEEWDPYTIVYQPYEVEQLLLPDSAHCLAVQGFLKMLQLPFSVQYRMNAEYMSPSGKVPFIRSGQFVLSELEPIVDFAYSKGFSLSRNLEQADKCDMRAYMSLVNNVLGNAETYIVWCDPETAPLTKQRCGSMYPYPLNYWIIYMKNKEAKSKLNAVGWLHKTLKEVVFAWNMMKPTELDALVFGHIFAILTTALPTNQFAATVRGYANLIDHCTRIEKQYFDFRKGDPTIKKFGTSNSSWIQELETALKEEYDQESFQPTDEDVDNITEIARPNVWQSCLDVDNMESKMDSFDDIFDLPEQKILREDCLRFVSKLGNNEEDKIVVLSDLESILTCHCKASSRRRKYESNNGWIDLLLPLITLKLPRSCMYNLFEAIYDKFIPRHVDSFHLLRLLLLYHDPQLCNFLDSKKVTADLFAKSWFQSLFASSCNLTVILSIWDLYFQKEDPFFVFFLALVIIVNDRDLILNLKDEEKSKIVEVISLLPSNLTGEDVTDFCALAQYYDSKSPSSFKDELRSIIFEESAVDNKESKLSQALCLPVLAKELISNSENTNDSSDSGEENVRFFLIDCRPAEQYNAGHPPTAFHLDCNLMLQEPNSFSTAVQGLLSCQRQALAANSKAGGEHLCFLGCGELLADQFTHMAVASFLQKHTHYVSLLTGGYEAFHKCLGEKASVYLRDHNAALCPVCQKEQSKSPKTKNKTGTDINGHAEGPEKSDIFGKIGAVMKLKSAEMKGKIAEYITNPTNSSNSAADRHVSSSDKIGKPYRNLVPIFSIDEEHQPDDSRTEEESSSSHELVKISKFLENPTIITRVKCQEVTYAGYFHECYLVCTLTHLMALRLTDKNDYAHITVNRPLAAIAKITCKKKHPEFVTFQYGSVTNITDMDRFLIPNSSETTKIISQQIMRIVEDEKKALSTPVK</sequence>
<comment type="subcellular location">
    <subcellularLocation>
        <location evidence="1">Golgi apparatus</location>
        <location evidence="1">trans-Golgi network</location>
    </subcellularLocation>
</comment>
<dbReference type="AlphaFoldDB" id="A0AAN9TKU3"/>
<feature type="compositionally biased region" description="Basic and acidic residues" evidence="5">
    <location>
        <begin position="769"/>
        <end position="780"/>
    </location>
</feature>
<dbReference type="Pfam" id="PF17171">
    <property type="entry name" value="GST_C_6"/>
    <property type="match status" value="1"/>
</dbReference>
<feature type="domain" description="Rab-GAP TBC" evidence="6">
    <location>
        <begin position="285"/>
        <end position="464"/>
    </location>
</feature>
<dbReference type="GO" id="GO:0005829">
    <property type="term" value="C:cytosol"/>
    <property type="evidence" value="ECO:0007669"/>
    <property type="project" value="GOC"/>
</dbReference>
<evidence type="ECO:0000256" key="5">
    <source>
        <dbReference type="SAM" id="MobiDB-lite"/>
    </source>
</evidence>
<dbReference type="GO" id="GO:0005802">
    <property type="term" value="C:trans-Golgi network"/>
    <property type="evidence" value="ECO:0007669"/>
    <property type="project" value="TreeGrafter"/>
</dbReference>
<evidence type="ECO:0000256" key="2">
    <source>
        <dbReference type="ARBA" id="ARBA00014207"/>
    </source>
</evidence>
<dbReference type="CDD" id="cd20788">
    <property type="entry name" value="TBC1D23_C-like"/>
    <property type="match status" value="1"/>
</dbReference>
<feature type="compositionally biased region" description="Basic and acidic residues" evidence="5">
    <location>
        <begin position="793"/>
        <end position="809"/>
    </location>
</feature>
<dbReference type="InterPro" id="IPR045799">
    <property type="entry name" value="TBC1D23_C"/>
</dbReference>
<dbReference type="GO" id="GO:0099041">
    <property type="term" value="P:vesicle tethering to Golgi"/>
    <property type="evidence" value="ECO:0007669"/>
    <property type="project" value="TreeGrafter"/>
</dbReference>
<dbReference type="PROSITE" id="PS50086">
    <property type="entry name" value="TBC_RABGAP"/>
    <property type="match status" value="1"/>
</dbReference>
<evidence type="ECO:0000313" key="9">
    <source>
        <dbReference type="Proteomes" id="UP001367676"/>
    </source>
</evidence>
<keyword evidence="4" id="KW-0333">Golgi apparatus</keyword>
<gene>
    <name evidence="8" type="ORF">V9T40_002657</name>
</gene>
<dbReference type="InterPro" id="IPR033468">
    <property type="entry name" value="Metaxin_GST"/>
</dbReference>
<evidence type="ECO:0000256" key="4">
    <source>
        <dbReference type="ARBA" id="ARBA00023034"/>
    </source>
</evidence>
<dbReference type="Pfam" id="PF00566">
    <property type="entry name" value="RabGAP-TBC"/>
    <property type="match status" value="1"/>
</dbReference>
<evidence type="ECO:0000256" key="1">
    <source>
        <dbReference type="ARBA" id="ARBA00004601"/>
    </source>
</evidence>
<dbReference type="InterPro" id="IPR000195">
    <property type="entry name" value="Rab-GAP-TBC_dom"/>
</dbReference>
<dbReference type="InterPro" id="IPR036873">
    <property type="entry name" value="Rhodanese-like_dom_sf"/>
</dbReference>
<feature type="region of interest" description="Disordered" evidence="5">
    <location>
        <begin position="760"/>
        <end position="780"/>
    </location>
</feature>
<dbReference type="Pfam" id="PF17172">
    <property type="entry name" value="GST_N_4"/>
    <property type="match status" value="1"/>
</dbReference>